<organism evidence="1 2">
    <name type="scientific">Gimesia panareensis</name>
    <dbReference type="NCBI Taxonomy" id="2527978"/>
    <lineage>
        <taxon>Bacteria</taxon>
        <taxon>Pseudomonadati</taxon>
        <taxon>Planctomycetota</taxon>
        <taxon>Planctomycetia</taxon>
        <taxon>Planctomycetales</taxon>
        <taxon>Planctomycetaceae</taxon>
        <taxon>Gimesia</taxon>
    </lineage>
</organism>
<dbReference type="PROSITE" id="PS51257">
    <property type="entry name" value="PROKAR_LIPOPROTEIN"/>
    <property type="match status" value="1"/>
</dbReference>
<sequence length="182" mass="20257">MKMIWLLIIGGWFSLGACLTGYAEEEYLLRVEMHGFEKSSEEDPEVKLLRGIEVVTRLNQTFHGKAQSGQYAQIMNGKLVQKEGKFALDIAYLHTFDDGTRVLGKPDLSKTGVESSNVEISLDKPVSLGGMLTESQTNSCPLVKSKVLIYVLLTRYEPKAEESLDKIDPHQSVIPELEDIPG</sequence>
<evidence type="ECO:0000313" key="1">
    <source>
        <dbReference type="EMBL" id="QDV16382.1"/>
    </source>
</evidence>
<dbReference type="Proteomes" id="UP000320839">
    <property type="component" value="Chromosome"/>
</dbReference>
<protein>
    <recommendedName>
        <fullName evidence="3">Lipoprotein</fullName>
    </recommendedName>
</protein>
<reference evidence="1 2" key="1">
    <citation type="submission" date="2019-02" db="EMBL/GenBank/DDBJ databases">
        <title>Deep-cultivation of Planctomycetes and their phenomic and genomic characterization uncovers novel biology.</title>
        <authorList>
            <person name="Wiegand S."/>
            <person name="Jogler M."/>
            <person name="Boedeker C."/>
            <person name="Pinto D."/>
            <person name="Vollmers J."/>
            <person name="Rivas-Marin E."/>
            <person name="Kohn T."/>
            <person name="Peeters S.H."/>
            <person name="Heuer A."/>
            <person name="Rast P."/>
            <person name="Oberbeckmann S."/>
            <person name="Bunk B."/>
            <person name="Jeske O."/>
            <person name="Meyerdierks A."/>
            <person name="Storesund J.E."/>
            <person name="Kallscheuer N."/>
            <person name="Luecker S."/>
            <person name="Lage O.M."/>
            <person name="Pohl T."/>
            <person name="Merkel B.J."/>
            <person name="Hornburger P."/>
            <person name="Mueller R.-W."/>
            <person name="Bruemmer F."/>
            <person name="Labrenz M."/>
            <person name="Spormann A.M."/>
            <person name="Op den Camp H."/>
            <person name="Overmann J."/>
            <person name="Amann R."/>
            <person name="Jetten M.S.M."/>
            <person name="Mascher T."/>
            <person name="Medema M.H."/>
            <person name="Devos D.P."/>
            <person name="Kaster A.-K."/>
            <person name="Ovreas L."/>
            <person name="Rohde M."/>
            <person name="Galperin M.Y."/>
            <person name="Jogler C."/>
        </authorList>
    </citation>
    <scope>NUCLEOTIDE SEQUENCE [LARGE SCALE GENOMIC DNA]</scope>
    <source>
        <strain evidence="1 2">Pan153</strain>
    </source>
</reference>
<proteinExistence type="predicted"/>
<gene>
    <name evidence="1" type="ORF">Pan153_10090</name>
</gene>
<dbReference type="AlphaFoldDB" id="A0A518FJ54"/>
<evidence type="ECO:0008006" key="3">
    <source>
        <dbReference type="Google" id="ProtNLM"/>
    </source>
</evidence>
<dbReference type="OrthoDB" id="290134at2"/>
<name>A0A518FJ54_9PLAN</name>
<dbReference type="EMBL" id="CP036317">
    <property type="protein sequence ID" value="QDV16382.1"/>
    <property type="molecule type" value="Genomic_DNA"/>
</dbReference>
<evidence type="ECO:0000313" key="2">
    <source>
        <dbReference type="Proteomes" id="UP000320839"/>
    </source>
</evidence>
<accession>A0A518FJ54</accession>
<dbReference type="RefSeq" id="WP_145454298.1">
    <property type="nucleotide sequence ID" value="NZ_CP036317.1"/>
</dbReference>